<evidence type="ECO:0000259" key="2">
    <source>
        <dbReference type="Pfam" id="PF04773"/>
    </source>
</evidence>
<dbReference type="PANTHER" id="PTHR30273:SF2">
    <property type="entry name" value="PROTEIN FECR"/>
    <property type="match status" value="1"/>
</dbReference>
<dbReference type="Gene3D" id="2.60.120.1440">
    <property type="match status" value="1"/>
</dbReference>
<evidence type="ECO:0000256" key="1">
    <source>
        <dbReference type="SAM" id="Phobius"/>
    </source>
</evidence>
<dbReference type="RefSeq" id="WP_087394107.1">
    <property type="nucleotide sequence ID" value="NZ_JADMUD010000023.1"/>
</dbReference>
<dbReference type="Gene3D" id="3.55.50.30">
    <property type="match status" value="1"/>
</dbReference>
<organism evidence="4 5">
    <name type="scientific">Odoribacter splanchnicus</name>
    <dbReference type="NCBI Taxonomy" id="28118"/>
    <lineage>
        <taxon>Bacteria</taxon>
        <taxon>Pseudomonadati</taxon>
        <taxon>Bacteroidota</taxon>
        <taxon>Bacteroidia</taxon>
        <taxon>Bacteroidales</taxon>
        <taxon>Odoribacteraceae</taxon>
        <taxon>Odoribacter</taxon>
    </lineage>
</organism>
<dbReference type="InterPro" id="IPR012373">
    <property type="entry name" value="Ferrdict_sens_TM"/>
</dbReference>
<dbReference type="AlphaFoldDB" id="A0A412TSH7"/>
<protein>
    <submittedName>
        <fullName evidence="4">DUF4974 domain-containing protein</fullName>
    </submittedName>
</protein>
<keyword evidence="1" id="KW-0812">Transmembrane</keyword>
<keyword evidence="1" id="KW-0472">Membrane</keyword>
<dbReference type="EMBL" id="QRYC01000008">
    <property type="protein sequence ID" value="RGU56795.1"/>
    <property type="molecule type" value="Genomic_DNA"/>
</dbReference>
<evidence type="ECO:0000313" key="4">
    <source>
        <dbReference type="EMBL" id="RGU56795.1"/>
    </source>
</evidence>
<feature type="domain" description="FecR protein" evidence="2">
    <location>
        <begin position="182"/>
        <end position="276"/>
    </location>
</feature>
<reference evidence="4 5" key="1">
    <citation type="submission" date="2018-08" db="EMBL/GenBank/DDBJ databases">
        <title>A genome reference for cultivated species of the human gut microbiota.</title>
        <authorList>
            <person name="Zou Y."/>
            <person name="Xue W."/>
            <person name="Luo G."/>
        </authorList>
    </citation>
    <scope>NUCLEOTIDE SEQUENCE [LARGE SCALE GENOMIC DNA]</scope>
    <source>
        <strain evidence="4 5">AF16-14</strain>
    </source>
</reference>
<name>A0A412TSH7_9BACT</name>
<feature type="domain" description="Protein FecR C-terminal" evidence="3">
    <location>
        <begin position="320"/>
        <end position="388"/>
    </location>
</feature>
<evidence type="ECO:0000259" key="3">
    <source>
        <dbReference type="Pfam" id="PF16344"/>
    </source>
</evidence>
<dbReference type="Pfam" id="PF16344">
    <property type="entry name" value="FecR_C"/>
    <property type="match status" value="1"/>
</dbReference>
<dbReference type="InterPro" id="IPR032508">
    <property type="entry name" value="FecR_C"/>
</dbReference>
<dbReference type="GO" id="GO:0016989">
    <property type="term" value="F:sigma factor antagonist activity"/>
    <property type="evidence" value="ECO:0007669"/>
    <property type="project" value="TreeGrafter"/>
</dbReference>
<dbReference type="InterPro" id="IPR006860">
    <property type="entry name" value="FecR"/>
</dbReference>
<dbReference type="Pfam" id="PF04773">
    <property type="entry name" value="FecR"/>
    <property type="match status" value="1"/>
</dbReference>
<dbReference type="Proteomes" id="UP000284243">
    <property type="component" value="Unassembled WGS sequence"/>
</dbReference>
<feature type="transmembrane region" description="Helical" evidence="1">
    <location>
        <begin position="85"/>
        <end position="108"/>
    </location>
</feature>
<accession>A0A412TSH7</accession>
<sequence>METKEIEIFRLSEIIARSMREELSDDERRVLDEWLAQDERHRTMYAAFGREEVLAEQVRLRQTIDWQGDCRMFMSRRKSWRRRKLLYRSLRYAALFILLLSGATVWWVNSSRTDDLEQGSRLTDTRHRAFLTLAGGEQIVLSQNDTLTVPVLSQKGANIEIRENQITYSTVSAVNDNIPCNTLTTPRGREYLLTLSDGTRVWLNTESQLRYPVQFTGERRTVYLVGEAYFDVHPDASHPFTVISGPAEVTVLGTSFNLRAYPEEDIVTTLVSGAVQMSEKVGGQSVRLTPGEQGCLEKTNGYMTKREVDTYLHTAWKDGRIVFRNMRLEDLFTTLARWYDLEVVYLNPEVKDIRFTGDMDKTERFGDILRIIEQNRRVHFHVKGRTVSVSWQ</sequence>
<comment type="caution">
    <text evidence="4">The sequence shown here is derived from an EMBL/GenBank/DDBJ whole genome shotgun (WGS) entry which is preliminary data.</text>
</comment>
<gene>
    <name evidence="4" type="ORF">DWW57_07965</name>
</gene>
<proteinExistence type="predicted"/>
<keyword evidence="1" id="KW-1133">Transmembrane helix</keyword>
<evidence type="ECO:0000313" key="5">
    <source>
        <dbReference type="Proteomes" id="UP000284243"/>
    </source>
</evidence>
<dbReference type="PANTHER" id="PTHR30273">
    <property type="entry name" value="PERIPLASMIC SIGNAL SENSOR AND SIGMA FACTOR ACTIVATOR FECR-RELATED"/>
    <property type="match status" value="1"/>
</dbReference>